<evidence type="ECO:0000256" key="1">
    <source>
        <dbReference type="SAM" id="MobiDB-lite"/>
    </source>
</evidence>
<dbReference type="SUPFAM" id="SSF54928">
    <property type="entry name" value="RNA-binding domain, RBD"/>
    <property type="match status" value="1"/>
</dbReference>
<dbReference type="SMART" id="SM00360">
    <property type="entry name" value="RRM"/>
    <property type="match status" value="1"/>
</dbReference>
<dbReference type="InterPro" id="IPR000504">
    <property type="entry name" value="RRM_dom"/>
</dbReference>
<dbReference type="InParanoid" id="A0A3N4LBJ1"/>
<organism evidence="3 4">
    <name type="scientific">Terfezia boudieri ATCC MYA-4762</name>
    <dbReference type="NCBI Taxonomy" id="1051890"/>
    <lineage>
        <taxon>Eukaryota</taxon>
        <taxon>Fungi</taxon>
        <taxon>Dikarya</taxon>
        <taxon>Ascomycota</taxon>
        <taxon>Pezizomycotina</taxon>
        <taxon>Pezizomycetes</taxon>
        <taxon>Pezizales</taxon>
        <taxon>Pezizaceae</taxon>
        <taxon>Terfezia</taxon>
    </lineage>
</organism>
<dbReference type="EMBL" id="ML121598">
    <property type="protein sequence ID" value="RPB19098.1"/>
    <property type="molecule type" value="Genomic_DNA"/>
</dbReference>
<sequence>MPILQHQLHPPPVSNETSQSSASFAPAPRQPLLAPPTTPQQRLVLPYPSPTAAKEILGVTNLAIDAETAIENAPFIELGRHALAQNWCCVKISNIPYSVTGENIMEFLGKNAKVVPDDVGLSVHIIMDRASGKTMDAFVEFTCPKDAYRCVTRKRGKILGSRHVLLDVVNQEELMKELFPKARGITWEGVIPNVLNNESGSSKADLVTKEELVLVVGHARTPHRSPFSRKCLQRPYESILSIVAKFPWFAVSVYTIHQRDIIFQALIFTIDILKRQCKRGRTTPNLDAELLKKLCKAGVVCTGFTNKQKREIIKMGEFGAEGLEKEVEDDIPGFEGLLALNRKRGAEPKFIEV</sequence>
<evidence type="ECO:0000313" key="3">
    <source>
        <dbReference type="EMBL" id="RPB19098.1"/>
    </source>
</evidence>
<dbReference type="Gene3D" id="3.30.70.330">
    <property type="match status" value="1"/>
</dbReference>
<dbReference type="Proteomes" id="UP000267821">
    <property type="component" value="Unassembled WGS sequence"/>
</dbReference>
<dbReference type="CDD" id="cd12254">
    <property type="entry name" value="RRM_hnRNPH_ESRPs_RBM12_like"/>
    <property type="match status" value="1"/>
</dbReference>
<evidence type="ECO:0000259" key="2">
    <source>
        <dbReference type="SMART" id="SM00360"/>
    </source>
</evidence>
<accession>A0A3N4LBJ1</accession>
<keyword evidence="4" id="KW-1185">Reference proteome</keyword>
<dbReference type="InterPro" id="IPR035979">
    <property type="entry name" value="RBD_domain_sf"/>
</dbReference>
<dbReference type="OrthoDB" id="336240at2759"/>
<feature type="compositionally biased region" description="Polar residues" evidence="1">
    <location>
        <begin position="14"/>
        <end position="23"/>
    </location>
</feature>
<feature type="domain" description="RRM" evidence="2">
    <location>
        <begin position="89"/>
        <end position="167"/>
    </location>
</feature>
<gene>
    <name evidence="3" type="ORF">L211DRAFT_795047</name>
</gene>
<name>A0A3N4LBJ1_9PEZI</name>
<protein>
    <recommendedName>
        <fullName evidence="2">RRM domain-containing protein</fullName>
    </recommendedName>
</protein>
<dbReference type="GO" id="GO:0003723">
    <property type="term" value="F:RNA binding"/>
    <property type="evidence" value="ECO:0007669"/>
    <property type="project" value="InterPro"/>
</dbReference>
<feature type="region of interest" description="Disordered" evidence="1">
    <location>
        <begin position="1"/>
        <end position="40"/>
    </location>
</feature>
<dbReference type="AlphaFoldDB" id="A0A3N4LBJ1"/>
<proteinExistence type="predicted"/>
<dbReference type="STRING" id="1051890.A0A3N4LBJ1"/>
<dbReference type="InterPro" id="IPR012677">
    <property type="entry name" value="Nucleotide-bd_a/b_plait_sf"/>
</dbReference>
<evidence type="ECO:0000313" key="4">
    <source>
        <dbReference type="Proteomes" id="UP000267821"/>
    </source>
</evidence>
<reference evidence="3 4" key="1">
    <citation type="journal article" date="2018" name="Nat. Ecol. Evol.">
        <title>Pezizomycetes genomes reveal the molecular basis of ectomycorrhizal truffle lifestyle.</title>
        <authorList>
            <person name="Murat C."/>
            <person name="Payen T."/>
            <person name="Noel B."/>
            <person name="Kuo A."/>
            <person name="Morin E."/>
            <person name="Chen J."/>
            <person name="Kohler A."/>
            <person name="Krizsan K."/>
            <person name="Balestrini R."/>
            <person name="Da Silva C."/>
            <person name="Montanini B."/>
            <person name="Hainaut M."/>
            <person name="Levati E."/>
            <person name="Barry K.W."/>
            <person name="Belfiori B."/>
            <person name="Cichocki N."/>
            <person name="Clum A."/>
            <person name="Dockter R.B."/>
            <person name="Fauchery L."/>
            <person name="Guy J."/>
            <person name="Iotti M."/>
            <person name="Le Tacon F."/>
            <person name="Lindquist E.A."/>
            <person name="Lipzen A."/>
            <person name="Malagnac F."/>
            <person name="Mello A."/>
            <person name="Molinier V."/>
            <person name="Miyauchi S."/>
            <person name="Poulain J."/>
            <person name="Riccioni C."/>
            <person name="Rubini A."/>
            <person name="Sitrit Y."/>
            <person name="Splivallo R."/>
            <person name="Traeger S."/>
            <person name="Wang M."/>
            <person name="Zifcakova L."/>
            <person name="Wipf D."/>
            <person name="Zambonelli A."/>
            <person name="Paolocci F."/>
            <person name="Nowrousian M."/>
            <person name="Ottonello S."/>
            <person name="Baldrian P."/>
            <person name="Spatafora J.W."/>
            <person name="Henrissat B."/>
            <person name="Nagy L.G."/>
            <person name="Aury J.M."/>
            <person name="Wincker P."/>
            <person name="Grigoriev I.V."/>
            <person name="Bonfante P."/>
            <person name="Martin F.M."/>
        </authorList>
    </citation>
    <scope>NUCLEOTIDE SEQUENCE [LARGE SCALE GENOMIC DNA]</scope>
    <source>
        <strain evidence="3 4">ATCC MYA-4762</strain>
    </source>
</reference>